<dbReference type="EMBL" id="JAEMGP010000012">
    <property type="protein sequence ID" value="KAG5202392.1"/>
    <property type="molecule type" value="Genomic_DNA"/>
</dbReference>
<evidence type="ECO:0000313" key="3">
    <source>
        <dbReference type="Proteomes" id="UP000664991"/>
    </source>
</evidence>
<evidence type="ECO:0000313" key="2">
    <source>
        <dbReference type="EMBL" id="KAG5202392.1"/>
    </source>
</evidence>
<gene>
    <name evidence="2" type="ORF">JEQ12_003782</name>
</gene>
<accession>A0A836A737</accession>
<feature type="region of interest" description="Disordered" evidence="1">
    <location>
        <begin position="1"/>
        <end position="26"/>
    </location>
</feature>
<dbReference type="AlphaFoldDB" id="A0A836A737"/>
<comment type="caution">
    <text evidence="2">The sequence shown here is derived from an EMBL/GenBank/DDBJ whole genome shotgun (WGS) entry which is preliminary data.</text>
</comment>
<dbReference type="Proteomes" id="UP000664991">
    <property type="component" value="Unassembled WGS sequence"/>
</dbReference>
<protein>
    <submittedName>
        <fullName evidence="2">Uncharacterized protein</fullName>
    </submittedName>
</protein>
<organism evidence="2 3">
    <name type="scientific">Ovis aries</name>
    <name type="common">Sheep</name>
    <dbReference type="NCBI Taxonomy" id="9940"/>
    <lineage>
        <taxon>Eukaryota</taxon>
        <taxon>Metazoa</taxon>
        <taxon>Chordata</taxon>
        <taxon>Craniata</taxon>
        <taxon>Vertebrata</taxon>
        <taxon>Euteleostomi</taxon>
        <taxon>Mammalia</taxon>
        <taxon>Eutheria</taxon>
        <taxon>Laurasiatheria</taxon>
        <taxon>Artiodactyla</taxon>
        <taxon>Ruminantia</taxon>
        <taxon>Pecora</taxon>
        <taxon>Bovidae</taxon>
        <taxon>Caprinae</taxon>
        <taxon>Ovis</taxon>
    </lineage>
</organism>
<name>A0A836A737_SHEEP</name>
<evidence type="ECO:0000256" key="1">
    <source>
        <dbReference type="SAM" id="MobiDB-lite"/>
    </source>
</evidence>
<proteinExistence type="predicted"/>
<sequence>MHRSKTTVGLGRRHHHPPPQGKPMVQKLDNDRSTEIEPLMLTIKQICISGRHTPIGSPRALFLGVQREAAAWSEHLQTEEDWLGKPRDKRVVRAKEATQKCPGSPESSGALASLEWPLWPWLEPVKCPDLRNSG</sequence>
<feature type="compositionally biased region" description="Basic residues" evidence="1">
    <location>
        <begin position="1"/>
        <end position="17"/>
    </location>
</feature>
<reference evidence="2 3" key="1">
    <citation type="submission" date="2020-12" db="EMBL/GenBank/DDBJ databases">
        <title>De novo assembly of Tibetan sheep genome.</title>
        <authorList>
            <person name="Li X."/>
        </authorList>
    </citation>
    <scope>NUCLEOTIDE SEQUENCE [LARGE SCALE GENOMIC DNA]</scope>
    <source>
        <tissue evidence="2">Heart</tissue>
    </source>
</reference>